<gene>
    <name evidence="1" type="ORF">NX772_03025</name>
</gene>
<organism evidence="1 2">
    <name type="scientific">Mesomycoplasma molare</name>
    <dbReference type="NCBI Taxonomy" id="171288"/>
    <lineage>
        <taxon>Bacteria</taxon>
        <taxon>Bacillati</taxon>
        <taxon>Mycoplasmatota</taxon>
        <taxon>Mycoplasmoidales</taxon>
        <taxon>Metamycoplasmataceae</taxon>
        <taxon>Mesomycoplasma</taxon>
    </lineage>
</organism>
<sequence>MDFNNDLEMILSAFKKTFNINPQELLKMPTKLFFAYFKDISEDTMLSKVIKLRQTPDAELSMEQLALKREYNLDNISREEYNNNAIAQFSKHILERRK</sequence>
<name>A0ABY5TVA3_9BACT</name>
<dbReference type="Proteomes" id="UP001058364">
    <property type="component" value="Chromosome"/>
</dbReference>
<evidence type="ECO:0000313" key="1">
    <source>
        <dbReference type="EMBL" id="UWD34608.1"/>
    </source>
</evidence>
<dbReference type="InterPro" id="IPR009660">
    <property type="entry name" value="Phage_A500_Gp15"/>
</dbReference>
<evidence type="ECO:0000313" key="2">
    <source>
        <dbReference type="Proteomes" id="UP001058364"/>
    </source>
</evidence>
<dbReference type="EMBL" id="CP103423">
    <property type="protein sequence ID" value="UWD34608.1"/>
    <property type="molecule type" value="Genomic_DNA"/>
</dbReference>
<dbReference type="RefSeq" id="WP_259429421.1">
    <property type="nucleotide sequence ID" value="NZ_CP103423.1"/>
</dbReference>
<keyword evidence="2" id="KW-1185">Reference proteome</keyword>
<accession>A0ABY5TVA3</accession>
<reference evidence="1" key="1">
    <citation type="submission" date="2022-08" db="EMBL/GenBank/DDBJ databases">
        <title>Complete genome sequence of Mycoplasma molare type strain H 542.</title>
        <authorList>
            <person name="Spergser J."/>
        </authorList>
    </citation>
    <scope>NUCLEOTIDE SEQUENCE</scope>
    <source>
        <strain evidence="1">H 542</strain>
    </source>
</reference>
<dbReference type="Pfam" id="PF06854">
    <property type="entry name" value="Phage_Gp15"/>
    <property type="match status" value="1"/>
</dbReference>
<protein>
    <submittedName>
        <fullName evidence="1">Gp15 family bacteriophage protein</fullName>
    </submittedName>
</protein>
<proteinExistence type="predicted"/>